<dbReference type="AlphaFoldDB" id="A0A2J6TPC8"/>
<protein>
    <recommendedName>
        <fullName evidence="3">Heterokaryon incompatibility domain-containing protein</fullName>
    </recommendedName>
</protein>
<keyword evidence="2" id="KW-1185">Reference proteome</keyword>
<dbReference type="PANTHER" id="PTHR24148">
    <property type="entry name" value="ANKYRIN REPEAT DOMAIN-CONTAINING PROTEIN 39 HOMOLOG-RELATED"/>
    <property type="match status" value="1"/>
</dbReference>
<sequence>MWKDFSGSWGSANFGRRMVTTEKGHVGMALELSRRGDLVCLLFGCRMPVVLRPEGEYFRFMGECYVHGLMFGEGIEAFERGEYQMEKFELV</sequence>
<dbReference type="RefSeq" id="XP_024741785.1">
    <property type="nucleotide sequence ID" value="XM_024874039.1"/>
</dbReference>
<evidence type="ECO:0008006" key="3">
    <source>
        <dbReference type="Google" id="ProtNLM"/>
    </source>
</evidence>
<dbReference type="Pfam" id="PF26639">
    <property type="entry name" value="Het-6_barrel"/>
    <property type="match status" value="1"/>
</dbReference>
<dbReference type="InParanoid" id="A0A2J6TPC8"/>
<accession>A0A2J6TPC8</accession>
<gene>
    <name evidence="1" type="ORF">K444DRAFT_520287</name>
</gene>
<evidence type="ECO:0000313" key="1">
    <source>
        <dbReference type="EMBL" id="PMD64881.1"/>
    </source>
</evidence>
<dbReference type="STRING" id="1095630.A0A2J6TPC8"/>
<dbReference type="GeneID" id="36582119"/>
<evidence type="ECO:0000313" key="2">
    <source>
        <dbReference type="Proteomes" id="UP000235371"/>
    </source>
</evidence>
<dbReference type="EMBL" id="KZ613747">
    <property type="protein sequence ID" value="PMD64881.1"/>
    <property type="molecule type" value="Genomic_DNA"/>
</dbReference>
<organism evidence="1 2">
    <name type="scientific">Hyaloscypha bicolor E</name>
    <dbReference type="NCBI Taxonomy" id="1095630"/>
    <lineage>
        <taxon>Eukaryota</taxon>
        <taxon>Fungi</taxon>
        <taxon>Dikarya</taxon>
        <taxon>Ascomycota</taxon>
        <taxon>Pezizomycotina</taxon>
        <taxon>Leotiomycetes</taxon>
        <taxon>Helotiales</taxon>
        <taxon>Hyaloscyphaceae</taxon>
        <taxon>Hyaloscypha</taxon>
        <taxon>Hyaloscypha bicolor</taxon>
    </lineage>
</organism>
<dbReference type="Proteomes" id="UP000235371">
    <property type="component" value="Unassembled WGS sequence"/>
</dbReference>
<dbReference type="OrthoDB" id="2157530at2759"/>
<dbReference type="InterPro" id="IPR052895">
    <property type="entry name" value="HetReg/Transcr_Mod"/>
</dbReference>
<reference evidence="1 2" key="1">
    <citation type="submission" date="2016-04" db="EMBL/GenBank/DDBJ databases">
        <title>A degradative enzymes factory behind the ericoid mycorrhizal symbiosis.</title>
        <authorList>
            <consortium name="DOE Joint Genome Institute"/>
            <person name="Martino E."/>
            <person name="Morin E."/>
            <person name="Grelet G."/>
            <person name="Kuo A."/>
            <person name="Kohler A."/>
            <person name="Daghino S."/>
            <person name="Barry K."/>
            <person name="Choi C."/>
            <person name="Cichocki N."/>
            <person name="Clum A."/>
            <person name="Copeland A."/>
            <person name="Hainaut M."/>
            <person name="Haridas S."/>
            <person name="Labutti K."/>
            <person name="Lindquist E."/>
            <person name="Lipzen A."/>
            <person name="Khouja H.-R."/>
            <person name="Murat C."/>
            <person name="Ohm R."/>
            <person name="Olson A."/>
            <person name="Spatafora J."/>
            <person name="Veneault-Fourrey C."/>
            <person name="Henrissat B."/>
            <person name="Grigoriev I."/>
            <person name="Martin F."/>
            <person name="Perotto S."/>
        </authorList>
    </citation>
    <scope>NUCLEOTIDE SEQUENCE [LARGE SCALE GENOMIC DNA]</scope>
    <source>
        <strain evidence="1 2">E</strain>
    </source>
</reference>
<dbReference type="PANTHER" id="PTHR24148:SF64">
    <property type="entry name" value="HETEROKARYON INCOMPATIBILITY DOMAIN-CONTAINING PROTEIN"/>
    <property type="match status" value="1"/>
</dbReference>
<name>A0A2J6TPC8_9HELO</name>
<proteinExistence type="predicted"/>